<evidence type="ECO:0000259" key="3">
    <source>
        <dbReference type="Pfam" id="PF00561"/>
    </source>
</evidence>
<evidence type="ECO:0000256" key="2">
    <source>
        <dbReference type="SAM" id="Phobius"/>
    </source>
</evidence>
<dbReference type="PANTHER" id="PTHR43798:SF31">
    <property type="entry name" value="AB HYDROLASE SUPERFAMILY PROTEIN YCLE"/>
    <property type="match status" value="1"/>
</dbReference>
<organism evidence="4">
    <name type="scientific">Anaplasma marginale</name>
    <dbReference type="NCBI Taxonomy" id="770"/>
    <lineage>
        <taxon>Bacteria</taxon>
        <taxon>Pseudomonadati</taxon>
        <taxon>Pseudomonadota</taxon>
        <taxon>Alphaproteobacteria</taxon>
        <taxon>Rickettsiales</taxon>
        <taxon>Anaplasmataceae</taxon>
        <taxon>Anaplasma</taxon>
    </lineage>
</organism>
<name>A0A643CLG1_ANAMA</name>
<dbReference type="Gene3D" id="3.40.50.1820">
    <property type="entry name" value="alpha/beta hydrolase"/>
    <property type="match status" value="1"/>
</dbReference>
<sequence>MTQRLIVRTQVGTLQQLFTNKAPMVAVLEDRILIPSKEDHYMYYRVHNPEALGGKTPLICVHGMAGNSACFDYLGRAVSDFPVVSVDVVGRGKSSWLRDHSLYNYNTYCTDILHLAKHLKIKKCNYLGVSMGGIIAMFLTAHFHDVLSIEKLILSDIGPYTPAQPLQALVKLMTQLPTFDGKEQAKQYLKNALRHSGIVEEEHWDHLVQHRIVEKDGRYVLTLDPGIGAQLSAEIQQSSSGDWDIWDVWDKMQCGRILVLKGEHSAYLTSETLRKMLASKRDISHIEYPGIGHPPSVMVESRIRDVQQFIRED</sequence>
<evidence type="ECO:0000313" key="4">
    <source>
        <dbReference type="EMBL" id="KAB0451004.1"/>
    </source>
</evidence>
<dbReference type="GO" id="GO:0016020">
    <property type="term" value="C:membrane"/>
    <property type="evidence" value="ECO:0007669"/>
    <property type="project" value="TreeGrafter"/>
</dbReference>
<dbReference type="GO" id="GO:0016787">
    <property type="term" value="F:hydrolase activity"/>
    <property type="evidence" value="ECO:0007669"/>
    <property type="project" value="UniProtKB-KW"/>
</dbReference>
<feature type="transmembrane region" description="Helical" evidence="2">
    <location>
        <begin position="124"/>
        <end position="143"/>
    </location>
</feature>
<proteinExistence type="predicted"/>
<feature type="domain" description="AB hydrolase-1" evidence="3">
    <location>
        <begin position="57"/>
        <end position="180"/>
    </location>
</feature>
<dbReference type="EMBL" id="VTCY01000017">
    <property type="protein sequence ID" value="KAB0451004.1"/>
    <property type="molecule type" value="Genomic_DNA"/>
</dbReference>
<dbReference type="AlphaFoldDB" id="A0A643CLG1"/>
<protein>
    <submittedName>
        <fullName evidence="4">Alpha/beta hydrolase</fullName>
    </submittedName>
</protein>
<keyword evidence="2" id="KW-0812">Transmembrane</keyword>
<keyword evidence="1 4" id="KW-0378">Hydrolase</keyword>
<reference evidence="4" key="1">
    <citation type="submission" date="2019-08" db="EMBL/GenBank/DDBJ databases">
        <authorList>
            <person name="Amaro Estrada I."/>
            <person name="Quiroz Castaneda R.E."/>
            <person name="Martinez Ocampo F."/>
            <person name="Rodriguez Camarillo S.D."/>
        </authorList>
    </citation>
    <scope>NUCLEOTIDE SEQUENCE</scope>
    <source>
        <strain evidence="4">MEX-30-184-02</strain>
    </source>
</reference>
<dbReference type="Pfam" id="PF00561">
    <property type="entry name" value="Abhydrolase_1"/>
    <property type="match status" value="1"/>
</dbReference>
<accession>A0A643CLG1</accession>
<dbReference type="InterPro" id="IPR029058">
    <property type="entry name" value="AB_hydrolase_fold"/>
</dbReference>
<keyword evidence="2" id="KW-0472">Membrane</keyword>
<dbReference type="PANTHER" id="PTHR43798">
    <property type="entry name" value="MONOACYLGLYCEROL LIPASE"/>
    <property type="match status" value="1"/>
</dbReference>
<dbReference type="InterPro" id="IPR050266">
    <property type="entry name" value="AB_hydrolase_sf"/>
</dbReference>
<comment type="caution">
    <text evidence="4">The sequence shown here is derived from an EMBL/GenBank/DDBJ whole genome shotgun (WGS) entry which is preliminary data.</text>
</comment>
<keyword evidence="2" id="KW-1133">Transmembrane helix</keyword>
<evidence type="ECO:0000256" key="1">
    <source>
        <dbReference type="ARBA" id="ARBA00022801"/>
    </source>
</evidence>
<dbReference type="SUPFAM" id="SSF53474">
    <property type="entry name" value="alpha/beta-Hydrolases"/>
    <property type="match status" value="1"/>
</dbReference>
<dbReference type="InterPro" id="IPR000073">
    <property type="entry name" value="AB_hydrolase_1"/>
</dbReference>
<gene>
    <name evidence="4" type="ORF">FY207_04640</name>
</gene>